<dbReference type="OrthoDB" id="9789113at2"/>
<keyword evidence="6" id="KW-1185">Reference proteome</keyword>
<accession>A0A2U3AF43</accession>
<comment type="caution">
    <text evidence="3">The sequence shown here is derived from an EMBL/GenBank/DDBJ whole genome shotgun (WGS) entry which is preliminary data.</text>
</comment>
<dbReference type="SMART" id="SM00014">
    <property type="entry name" value="acidPPc"/>
    <property type="match status" value="1"/>
</dbReference>
<dbReference type="CDD" id="cd03385">
    <property type="entry name" value="PAP2_BcrC_like"/>
    <property type="match status" value="1"/>
</dbReference>
<keyword evidence="1" id="KW-1133">Transmembrane helix</keyword>
<gene>
    <name evidence="3" type="primary">bcrC</name>
    <name evidence="4" type="ORF">DFR61_1066</name>
    <name evidence="3" type="ORF">NCTC10597_01520</name>
</gene>
<keyword evidence="1" id="KW-0472">Membrane</keyword>
<dbReference type="InterPro" id="IPR000326">
    <property type="entry name" value="PAP2/HPO"/>
</dbReference>
<dbReference type="InterPro" id="IPR036938">
    <property type="entry name" value="PAP2/HPO_sf"/>
</dbReference>
<organism evidence="3 5">
    <name type="scientific">Kurthia zopfii</name>
    <dbReference type="NCBI Taxonomy" id="1650"/>
    <lineage>
        <taxon>Bacteria</taxon>
        <taxon>Bacillati</taxon>
        <taxon>Bacillota</taxon>
        <taxon>Bacilli</taxon>
        <taxon>Bacillales</taxon>
        <taxon>Caryophanaceae</taxon>
        <taxon>Kurthia</taxon>
    </lineage>
</organism>
<evidence type="ECO:0000313" key="3">
    <source>
        <dbReference type="EMBL" id="STX09818.1"/>
    </source>
</evidence>
<protein>
    <submittedName>
        <fullName evidence="3 4">Undecaprenyl-diphosphatase</fullName>
        <ecNumber evidence="3">3.6.1.27</ecNumber>
    </submittedName>
</protein>
<dbReference type="PANTHER" id="PTHR14969">
    <property type="entry name" value="SPHINGOSINE-1-PHOSPHATE PHOSPHOHYDROLASE"/>
    <property type="match status" value="1"/>
</dbReference>
<feature type="transmembrane region" description="Helical" evidence="1">
    <location>
        <begin position="142"/>
        <end position="160"/>
    </location>
</feature>
<evidence type="ECO:0000259" key="2">
    <source>
        <dbReference type="SMART" id="SM00014"/>
    </source>
</evidence>
<sequence length="188" mass="20824">MNYELLKSINGLAGQVGWIDDVMKFATNYAVHVFAVVLLLMWFFGKEQMKKTVVYSAISGAVGILVNVLISKIYFEARPFVTHDDIHILVDHAADASFPSDHTTGAIALAFAIALRHKKLGVIMMLFALLTGFSRIYVGNHYPGDVLAGIIVGILVAWIFSKMKWLVNPIANFIISIYNAIPLLPKKM</sequence>
<dbReference type="EMBL" id="SNZG01000006">
    <property type="protein sequence ID" value="TDR41313.1"/>
    <property type="molecule type" value="Genomic_DNA"/>
</dbReference>
<evidence type="ECO:0000313" key="5">
    <source>
        <dbReference type="Proteomes" id="UP000254330"/>
    </source>
</evidence>
<keyword evidence="1" id="KW-0812">Transmembrane</keyword>
<evidence type="ECO:0000256" key="1">
    <source>
        <dbReference type="SAM" id="Phobius"/>
    </source>
</evidence>
<dbReference type="Proteomes" id="UP000254330">
    <property type="component" value="Unassembled WGS sequence"/>
</dbReference>
<feature type="domain" description="Phosphatidic acid phosphatase type 2/haloperoxidase" evidence="2">
    <location>
        <begin position="53"/>
        <end position="161"/>
    </location>
</feature>
<dbReference type="GO" id="GO:0005886">
    <property type="term" value="C:plasma membrane"/>
    <property type="evidence" value="ECO:0007669"/>
    <property type="project" value="InterPro"/>
</dbReference>
<dbReference type="EMBL" id="UGNP01000001">
    <property type="protein sequence ID" value="STX09818.1"/>
    <property type="molecule type" value="Genomic_DNA"/>
</dbReference>
<dbReference type="EC" id="3.6.1.27" evidence="3"/>
<dbReference type="Gene3D" id="1.20.144.10">
    <property type="entry name" value="Phosphatidic acid phosphatase type 2/haloperoxidase"/>
    <property type="match status" value="1"/>
</dbReference>
<feature type="transmembrane region" description="Helical" evidence="1">
    <location>
        <begin position="26"/>
        <end position="45"/>
    </location>
</feature>
<dbReference type="InterPro" id="IPR033879">
    <property type="entry name" value="UPP_Pase"/>
</dbReference>
<dbReference type="SUPFAM" id="SSF48317">
    <property type="entry name" value="Acid phosphatase/Vanadium-dependent haloperoxidase"/>
    <property type="match status" value="1"/>
</dbReference>
<dbReference type="Pfam" id="PF01569">
    <property type="entry name" value="PAP2"/>
    <property type="match status" value="1"/>
</dbReference>
<feature type="transmembrane region" description="Helical" evidence="1">
    <location>
        <begin position="52"/>
        <end position="75"/>
    </location>
</feature>
<keyword evidence="3" id="KW-0378">Hydrolase</keyword>
<evidence type="ECO:0000313" key="4">
    <source>
        <dbReference type="EMBL" id="TDR41313.1"/>
    </source>
</evidence>
<dbReference type="PANTHER" id="PTHR14969:SF58">
    <property type="entry name" value="UNDECAPRENYL-DIPHOSPHATASE BCRC"/>
    <property type="match status" value="1"/>
</dbReference>
<feature type="transmembrane region" description="Helical" evidence="1">
    <location>
        <begin position="166"/>
        <end position="184"/>
    </location>
</feature>
<proteinExistence type="predicted"/>
<reference evidence="4 6" key="2">
    <citation type="submission" date="2019-03" db="EMBL/GenBank/DDBJ databases">
        <title>Genomic Encyclopedia of Type Strains, Phase IV (KMG-IV): sequencing the most valuable type-strain genomes for metagenomic binning, comparative biology and taxonomic classification.</title>
        <authorList>
            <person name="Goeker M."/>
        </authorList>
    </citation>
    <scope>NUCLEOTIDE SEQUENCE [LARGE SCALE GENOMIC DNA]</scope>
    <source>
        <strain evidence="4 6">DSM 20580</strain>
    </source>
</reference>
<evidence type="ECO:0000313" key="6">
    <source>
        <dbReference type="Proteomes" id="UP000294641"/>
    </source>
</evidence>
<dbReference type="GO" id="GO:0050380">
    <property type="term" value="F:undecaprenyl-diphosphatase activity"/>
    <property type="evidence" value="ECO:0007669"/>
    <property type="project" value="UniProtKB-EC"/>
</dbReference>
<dbReference type="Proteomes" id="UP000294641">
    <property type="component" value="Unassembled WGS sequence"/>
</dbReference>
<reference evidence="3 5" key="1">
    <citation type="submission" date="2018-06" db="EMBL/GenBank/DDBJ databases">
        <authorList>
            <consortium name="Pathogen Informatics"/>
            <person name="Doyle S."/>
        </authorList>
    </citation>
    <scope>NUCLEOTIDE SEQUENCE [LARGE SCALE GENOMIC DNA]</scope>
    <source>
        <strain evidence="3 5">NCTC10597</strain>
    </source>
</reference>
<name>A0A2U3AF43_9BACL</name>
<dbReference type="AlphaFoldDB" id="A0A2U3AF43"/>
<dbReference type="RefSeq" id="WP_109348890.1">
    <property type="nucleotide sequence ID" value="NZ_BJUE01000003.1"/>
</dbReference>